<name>A0ABW4F1P0_9PSEU</name>
<feature type="compositionally biased region" description="Polar residues" evidence="1">
    <location>
        <begin position="290"/>
        <end position="301"/>
    </location>
</feature>
<comment type="caution">
    <text evidence="2">The sequence shown here is derived from an EMBL/GenBank/DDBJ whole genome shotgun (WGS) entry which is preliminary data.</text>
</comment>
<organism evidence="2 3">
    <name type="scientific">Pseudonocardia yunnanensis</name>
    <dbReference type="NCBI Taxonomy" id="58107"/>
    <lineage>
        <taxon>Bacteria</taxon>
        <taxon>Bacillati</taxon>
        <taxon>Actinomycetota</taxon>
        <taxon>Actinomycetes</taxon>
        <taxon>Pseudonocardiales</taxon>
        <taxon>Pseudonocardiaceae</taxon>
        <taxon>Pseudonocardia</taxon>
    </lineage>
</organism>
<proteinExistence type="predicted"/>
<sequence>MAELVVRCSGREHPAHPQVKYGLETTISVAALLRREGRGPHAADRPLKPRGHSRPAPEHHNQSRRNARKAAAAAGALFAAGAVFSSAAVDTVASPRGDFDFATGPGGLTASDSTVAPAEAAAPARPNRTVALTAAVQNVGPVPPGASGDGSISGAGPGLAVDFLGKRAGQTSAGTRSAPAIFQSASRAGAPSVLTLLLPEVRTPAVEVVAPVVVDLPIIGPVAMPQVDLTEGRISAPAVTISRPRDGGVDVEIADVAVVAPDVAVTEVTAGLSRVVSGTSRITGRDTNRDSTQLDTRSGADTTRAAAPDGPLSGTRAALRDVIVGERDASTLRVPAPREPDRRERAVPAERSERVDDERTSRDRVRNAAESAGAAVGRLLGRK</sequence>
<feature type="region of interest" description="Disordered" evidence="1">
    <location>
        <begin position="328"/>
        <end position="383"/>
    </location>
</feature>
<feature type="compositionally biased region" description="Basic and acidic residues" evidence="1">
    <location>
        <begin position="328"/>
        <end position="367"/>
    </location>
</feature>
<evidence type="ECO:0000256" key="1">
    <source>
        <dbReference type="SAM" id="MobiDB-lite"/>
    </source>
</evidence>
<gene>
    <name evidence="2" type="ORF">ACFSJD_29710</name>
</gene>
<evidence type="ECO:0000313" key="2">
    <source>
        <dbReference type="EMBL" id="MFD1521708.1"/>
    </source>
</evidence>
<feature type="region of interest" description="Disordered" evidence="1">
    <location>
        <begin position="281"/>
        <end position="315"/>
    </location>
</feature>
<feature type="region of interest" description="Disordered" evidence="1">
    <location>
        <begin position="37"/>
        <end position="70"/>
    </location>
</feature>
<dbReference type="RefSeq" id="WP_344723963.1">
    <property type="nucleotide sequence ID" value="NZ_BAAAUS010000024.1"/>
</dbReference>
<feature type="compositionally biased region" description="Basic and acidic residues" evidence="1">
    <location>
        <begin position="37"/>
        <end position="47"/>
    </location>
</feature>
<dbReference type="Proteomes" id="UP001597114">
    <property type="component" value="Unassembled WGS sequence"/>
</dbReference>
<reference evidence="3" key="1">
    <citation type="journal article" date="2019" name="Int. J. Syst. Evol. Microbiol.">
        <title>The Global Catalogue of Microorganisms (GCM) 10K type strain sequencing project: providing services to taxonomists for standard genome sequencing and annotation.</title>
        <authorList>
            <consortium name="The Broad Institute Genomics Platform"/>
            <consortium name="The Broad Institute Genome Sequencing Center for Infectious Disease"/>
            <person name="Wu L."/>
            <person name="Ma J."/>
        </authorList>
    </citation>
    <scope>NUCLEOTIDE SEQUENCE [LARGE SCALE GENOMIC DNA]</scope>
    <source>
        <strain evidence="3">CCM 7043</strain>
    </source>
</reference>
<accession>A0ABW4F1P0</accession>
<dbReference type="EMBL" id="JBHUCO010000037">
    <property type="protein sequence ID" value="MFD1521708.1"/>
    <property type="molecule type" value="Genomic_DNA"/>
</dbReference>
<keyword evidence="3" id="KW-1185">Reference proteome</keyword>
<evidence type="ECO:0008006" key="4">
    <source>
        <dbReference type="Google" id="ProtNLM"/>
    </source>
</evidence>
<evidence type="ECO:0000313" key="3">
    <source>
        <dbReference type="Proteomes" id="UP001597114"/>
    </source>
</evidence>
<protein>
    <recommendedName>
        <fullName evidence="4">DUF5666 domain-containing protein</fullName>
    </recommendedName>
</protein>